<dbReference type="GO" id="GO:0005829">
    <property type="term" value="C:cytosol"/>
    <property type="evidence" value="ECO:0007669"/>
    <property type="project" value="TreeGrafter"/>
</dbReference>
<comment type="similarity">
    <text evidence="1">Belongs to the cycloisomerase 2 family.</text>
</comment>
<dbReference type="Gene3D" id="2.130.10.10">
    <property type="entry name" value="YVTN repeat-like/Quinoprotein amine dehydrogenase"/>
    <property type="match status" value="1"/>
</dbReference>
<dbReference type="GO" id="GO:0017057">
    <property type="term" value="F:6-phosphogluconolactonase activity"/>
    <property type="evidence" value="ECO:0007669"/>
    <property type="project" value="TreeGrafter"/>
</dbReference>
<dbReference type="OrthoDB" id="9790815at2"/>
<dbReference type="AlphaFoldDB" id="Q97MV5"/>
<dbReference type="FunFam" id="2.130.10.10:FF:000306">
    <property type="entry name" value="3-carboxymuconate cyclase"/>
    <property type="match status" value="1"/>
</dbReference>
<reference evidence="2 3" key="1">
    <citation type="journal article" date="2001" name="J. Bacteriol.">
        <title>Genome sequence and comparative analysis of the solvent-producing bacterium Clostridium acetobutylicum.</title>
        <authorList>
            <person name="Nolling J."/>
            <person name="Breton G."/>
            <person name="Omelchenko M.V."/>
            <person name="Makarova K.S."/>
            <person name="Zeng Q."/>
            <person name="Gibson R."/>
            <person name="Lee H.M."/>
            <person name="Dubois J."/>
            <person name="Qiu D."/>
            <person name="Hitti J."/>
            <person name="Wolf Y.I."/>
            <person name="Tatusov R.L."/>
            <person name="Sabathe F."/>
            <person name="Doucette-Stamm L."/>
            <person name="Soucaille P."/>
            <person name="Daly M.J."/>
            <person name="Bennett G.N."/>
            <person name="Koonin E.V."/>
            <person name="Smith D.R."/>
        </authorList>
    </citation>
    <scope>NUCLEOTIDE SEQUENCE [LARGE SCALE GENOMIC DNA]</scope>
    <source>
        <strain evidence="3">ATCC 824 / DSM 792 / JCM 1419 / LMG 5710 / VKM B-1787</strain>
    </source>
</reference>
<sequence>MSNYEKVYIGTYTNGESRGIYSFNIISDSRKTTAPILSCEIENPTYLTFNMNNKTAYSVIKSGNLGGAASFYVDDRNNHLELLNCKFGYENPPERFSGKQPCYVSLDKTNSYLFSVNYHTSRVDVFPIRNDGSIDTVSSFVIHEGFGPNKERQETSHVHCAVTTPLNDFLCVVDLGTDKIVLYRFDDGILCRFNEFKLKPGCGPRHIIFHPNGKIAYIATELSSEVIVLKYSPLDGSFEELQYVSCLPTDYTGKNGSAAIHISRNSNYLYVSNRGHNSISCFHVDNSTGLLTLNSNTSTYGLSPRDFDLSSSGNLLIAANQDSSNLTIFSVDQVSGNLSKITSDIYVPNPVCVKFYHDK</sequence>
<evidence type="ECO:0000313" key="3">
    <source>
        <dbReference type="Proteomes" id="UP000000814"/>
    </source>
</evidence>
<name>Q97MV5_CLOAB</name>
<protein>
    <submittedName>
        <fullName evidence="2">Muconate cycloisomerase related protein, ortholog of YKGB B.subtilis</fullName>
    </submittedName>
</protein>
<dbReference type="InterPro" id="IPR050282">
    <property type="entry name" value="Cycloisomerase_2"/>
</dbReference>
<dbReference type="PATRIC" id="fig|272562.8.peg.269"/>
<dbReference type="eggNOG" id="COG2706">
    <property type="taxonomic scope" value="Bacteria"/>
</dbReference>
<organism evidence="2 3">
    <name type="scientific">Clostridium acetobutylicum (strain ATCC 824 / DSM 792 / JCM 1419 / IAM 19013 / LMG 5710 / NBRC 13948 / NRRL B-527 / VKM B-1787 / 2291 / W)</name>
    <dbReference type="NCBI Taxonomy" id="272562"/>
    <lineage>
        <taxon>Bacteria</taxon>
        <taxon>Bacillati</taxon>
        <taxon>Bacillota</taxon>
        <taxon>Clostridia</taxon>
        <taxon>Eubacteriales</taxon>
        <taxon>Clostridiaceae</taxon>
        <taxon>Clostridium</taxon>
    </lineage>
</organism>
<dbReference type="SMR" id="Q97MV5"/>
<dbReference type="Proteomes" id="UP000000814">
    <property type="component" value="Chromosome"/>
</dbReference>
<keyword evidence="3" id="KW-1185">Reference proteome</keyword>
<dbReference type="HOGENOM" id="CLU_038716_3_0_9"/>
<dbReference type="InterPro" id="IPR015943">
    <property type="entry name" value="WD40/YVTN_repeat-like_dom_sf"/>
</dbReference>
<dbReference type="InterPro" id="IPR011048">
    <property type="entry name" value="Haem_d1_sf"/>
</dbReference>
<dbReference type="PANTHER" id="PTHR30344:SF1">
    <property type="entry name" value="6-PHOSPHOGLUCONOLACTONASE"/>
    <property type="match status" value="1"/>
</dbReference>
<dbReference type="RefSeq" id="WP_010963413.1">
    <property type="nucleotide sequence ID" value="NC_003030.1"/>
</dbReference>
<dbReference type="PANTHER" id="PTHR30344">
    <property type="entry name" value="6-PHOSPHOGLUCONOLACTONASE-RELATED"/>
    <property type="match status" value="1"/>
</dbReference>
<dbReference type="EMBL" id="AE001437">
    <property type="protein sequence ID" value="AAK78071.1"/>
    <property type="molecule type" value="Genomic_DNA"/>
</dbReference>
<dbReference type="SUPFAM" id="SSF51004">
    <property type="entry name" value="C-terminal (heme d1) domain of cytochrome cd1-nitrite reductase"/>
    <property type="match status" value="1"/>
</dbReference>
<accession>Q97MV5</accession>
<dbReference type="STRING" id="272562.CA_C0086"/>
<dbReference type="Pfam" id="PF10282">
    <property type="entry name" value="Lactonase"/>
    <property type="match status" value="1"/>
</dbReference>
<dbReference type="GeneID" id="44996568"/>
<dbReference type="KEGG" id="cac:CA_C0086"/>
<dbReference type="PIR" id="D96910">
    <property type="entry name" value="D96910"/>
</dbReference>
<dbReference type="InterPro" id="IPR019405">
    <property type="entry name" value="Lactonase_7-beta_prop"/>
</dbReference>
<evidence type="ECO:0000256" key="1">
    <source>
        <dbReference type="ARBA" id="ARBA00005564"/>
    </source>
</evidence>
<proteinExistence type="inferred from homology"/>
<evidence type="ECO:0000313" key="2">
    <source>
        <dbReference type="EMBL" id="AAK78071.1"/>
    </source>
</evidence>
<gene>
    <name evidence="2" type="ordered locus">CA_C0086</name>
</gene>